<evidence type="ECO:0000256" key="3">
    <source>
        <dbReference type="ARBA" id="ARBA00022845"/>
    </source>
</evidence>
<dbReference type="InterPro" id="IPR003775">
    <property type="entry name" value="Flagellar_assembly_factor_FliW"/>
</dbReference>
<dbReference type="PANTHER" id="PTHR39190:SF1">
    <property type="entry name" value="FLAGELLAR ASSEMBLY FACTOR FLIW"/>
    <property type="match status" value="1"/>
</dbReference>
<name>A0A7S7M154_9BACT</name>
<comment type="similarity">
    <text evidence="5">Belongs to the FliW family.</text>
</comment>
<dbReference type="HAMAP" id="MF_01185">
    <property type="entry name" value="FliW"/>
    <property type="match status" value="1"/>
</dbReference>
<dbReference type="EMBL" id="CP054493">
    <property type="protein sequence ID" value="QOY54663.1"/>
    <property type="molecule type" value="Genomic_DNA"/>
</dbReference>
<keyword evidence="6" id="KW-0969">Cilium</keyword>
<comment type="function">
    <text evidence="5">Acts as an anti-CsrA protein, binds CsrA and prevents it from repressing translation of its target genes, one of which is flagellin. Binds to flagellin and participates in the assembly of the flagellum.</text>
</comment>
<dbReference type="GO" id="GO:0005737">
    <property type="term" value="C:cytoplasm"/>
    <property type="evidence" value="ECO:0007669"/>
    <property type="project" value="UniProtKB-SubCell"/>
</dbReference>
<evidence type="ECO:0000256" key="1">
    <source>
        <dbReference type="ARBA" id="ARBA00022490"/>
    </source>
</evidence>
<dbReference type="PANTHER" id="PTHR39190">
    <property type="entry name" value="FLAGELLAR ASSEMBLY FACTOR FLIW"/>
    <property type="match status" value="1"/>
</dbReference>
<dbReference type="GO" id="GO:0006417">
    <property type="term" value="P:regulation of translation"/>
    <property type="evidence" value="ECO:0007669"/>
    <property type="project" value="UniProtKB-KW"/>
</dbReference>
<dbReference type="RefSeq" id="WP_194366708.1">
    <property type="nucleotide sequence ID" value="NZ_CP054493.1"/>
</dbReference>
<evidence type="ECO:0000313" key="7">
    <source>
        <dbReference type="Proteomes" id="UP000593836"/>
    </source>
</evidence>
<keyword evidence="6" id="KW-0282">Flagellum</keyword>
<keyword evidence="3 5" id="KW-0810">Translation regulation</keyword>
<dbReference type="GO" id="GO:0044780">
    <property type="term" value="P:bacterial-type flagellum assembly"/>
    <property type="evidence" value="ECO:0007669"/>
    <property type="project" value="UniProtKB-UniRule"/>
</dbReference>
<dbReference type="Proteomes" id="UP000593836">
    <property type="component" value="Chromosome"/>
</dbReference>
<gene>
    <name evidence="5 6" type="primary">fliW</name>
    <name evidence="6" type="ORF">HUE87_12530</name>
</gene>
<keyword evidence="2 5" id="KW-1005">Bacterial flagellum biogenesis</keyword>
<evidence type="ECO:0000313" key="6">
    <source>
        <dbReference type="EMBL" id="QOY54663.1"/>
    </source>
</evidence>
<dbReference type="AlphaFoldDB" id="A0A7S7M154"/>
<evidence type="ECO:0000256" key="5">
    <source>
        <dbReference type="HAMAP-Rule" id="MF_01185"/>
    </source>
</evidence>
<evidence type="ECO:0000256" key="4">
    <source>
        <dbReference type="ARBA" id="ARBA00023186"/>
    </source>
</evidence>
<evidence type="ECO:0000256" key="2">
    <source>
        <dbReference type="ARBA" id="ARBA00022795"/>
    </source>
</evidence>
<organism evidence="6 7">
    <name type="scientific">Candidatus Sulfurimonas marisnigri</name>
    <dbReference type="NCBI Taxonomy" id="2740405"/>
    <lineage>
        <taxon>Bacteria</taxon>
        <taxon>Pseudomonadati</taxon>
        <taxon>Campylobacterota</taxon>
        <taxon>Epsilonproteobacteria</taxon>
        <taxon>Campylobacterales</taxon>
        <taxon>Sulfurimonadaceae</taxon>
        <taxon>Sulfurimonas</taxon>
    </lineage>
</organism>
<reference evidence="6 7" key="1">
    <citation type="submission" date="2020-05" db="EMBL/GenBank/DDBJ databases">
        <title>Sulfurimonas marisnigri, sp. nov., and Sulfurimonas baltica, sp. nov., manganese oxide reducing chemolithoautotrophs of the class Epsilonproteobacteria isolated from the pelagic redoxclines of the Black and Baltic Seas and emended description of the genus Sulfurimonas.</title>
        <authorList>
            <person name="Henkel J.V."/>
            <person name="Laudan C."/>
            <person name="Werner J."/>
            <person name="Neu T."/>
            <person name="Plewe S."/>
            <person name="Sproer C."/>
            <person name="Bunk B."/>
            <person name="Schulz-Vogt H.N."/>
        </authorList>
    </citation>
    <scope>NUCLEOTIDE SEQUENCE [LARGE SCALE GENOMIC DNA]</scope>
    <source>
        <strain evidence="6 7">SoZ1</strain>
    </source>
</reference>
<keyword evidence="1 5" id="KW-0963">Cytoplasm</keyword>
<accession>A0A7S7M154</accession>
<dbReference type="KEGG" id="smas:HUE87_12530"/>
<protein>
    <recommendedName>
        <fullName evidence="5">Flagellar assembly factor FliW</fullName>
    </recommendedName>
</protein>
<dbReference type="Pfam" id="PF02623">
    <property type="entry name" value="FliW"/>
    <property type="match status" value="1"/>
</dbReference>
<comment type="subunit">
    <text evidence="5">Interacts with translational regulator CsrA and flagellin(s).</text>
</comment>
<dbReference type="Gene3D" id="2.30.290.10">
    <property type="entry name" value="BH3618-like"/>
    <property type="match status" value="1"/>
</dbReference>
<comment type="subcellular location">
    <subcellularLocation>
        <location evidence="5">Cytoplasm</location>
    </subcellularLocation>
</comment>
<keyword evidence="6" id="KW-0966">Cell projection</keyword>
<dbReference type="InterPro" id="IPR024046">
    <property type="entry name" value="Flagellar_assmbl_FliW_dom_sf"/>
</dbReference>
<keyword evidence="7" id="KW-1185">Reference proteome</keyword>
<proteinExistence type="inferred from homology"/>
<sequence length="129" mass="14804">MKKYNVRGSVLGFEDTINIEIHEIDELFSTMQDMDNKDISFTIINPYMLREYSFDLPTDIKVILGINETSNVSVYNIVIIQKPLEDSTINFLAPIIINNDNNKVAQAVLDSKRHPDFGMSETIKSFKEQ</sequence>
<dbReference type="SUPFAM" id="SSF141457">
    <property type="entry name" value="BH3618-like"/>
    <property type="match status" value="1"/>
</dbReference>
<dbReference type="NCBIfam" id="NF009790">
    <property type="entry name" value="PRK13282.1"/>
    <property type="match status" value="1"/>
</dbReference>
<keyword evidence="4 5" id="KW-0143">Chaperone</keyword>